<evidence type="ECO:0000313" key="2">
    <source>
        <dbReference type="EMBL" id="EFH89485.1"/>
    </source>
</evidence>
<accession>D6TJ78</accession>
<gene>
    <name evidence="2" type="ORF">Krac_11044</name>
</gene>
<sequence length="189" mass="20380">MLNPNHPVFRRNALQHYLQGQEKDTVPQFINAPLALVMWLLLAIVVVTCIVSWYQEIPLYNAGAGIVLKQAKSDQSNVVVFVPWSPALQPRVGQTVSLSVGGAGSQQITGTIAQVNLKSQSPATLCQQYELMAGCSLLVRQPSIAILIQAQALPTERYAGAIVLANVQTGSQRMLAFFPGLERLAGKSG</sequence>
<keyword evidence="3" id="KW-1185">Reference proteome</keyword>
<dbReference type="EMBL" id="ADVG01000001">
    <property type="protein sequence ID" value="EFH89485.1"/>
    <property type="molecule type" value="Genomic_DNA"/>
</dbReference>
<comment type="caution">
    <text evidence="2">The sequence shown here is derived from an EMBL/GenBank/DDBJ whole genome shotgun (WGS) entry which is preliminary data.</text>
</comment>
<reference evidence="2 3" key="1">
    <citation type="journal article" date="2011" name="Stand. Genomic Sci.">
        <title>Non-contiguous finished genome sequence and contextual data of the filamentous soil bacterium Ktedonobacter racemifer type strain (SOSP1-21).</title>
        <authorList>
            <person name="Chang Y.J."/>
            <person name="Land M."/>
            <person name="Hauser L."/>
            <person name="Chertkov O."/>
            <person name="Del Rio T.G."/>
            <person name="Nolan M."/>
            <person name="Copeland A."/>
            <person name="Tice H."/>
            <person name="Cheng J.F."/>
            <person name="Lucas S."/>
            <person name="Han C."/>
            <person name="Goodwin L."/>
            <person name="Pitluck S."/>
            <person name="Ivanova N."/>
            <person name="Ovchinikova G."/>
            <person name="Pati A."/>
            <person name="Chen A."/>
            <person name="Palaniappan K."/>
            <person name="Mavromatis K."/>
            <person name="Liolios K."/>
            <person name="Brettin T."/>
            <person name="Fiebig A."/>
            <person name="Rohde M."/>
            <person name="Abt B."/>
            <person name="Goker M."/>
            <person name="Detter J.C."/>
            <person name="Woyke T."/>
            <person name="Bristow J."/>
            <person name="Eisen J.A."/>
            <person name="Markowitz V."/>
            <person name="Hugenholtz P."/>
            <person name="Kyrpides N.C."/>
            <person name="Klenk H.P."/>
            <person name="Lapidus A."/>
        </authorList>
    </citation>
    <scope>NUCLEOTIDE SEQUENCE [LARGE SCALE GENOMIC DNA]</scope>
    <source>
        <strain evidence="3">DSM 44963</strain>
    </source>
</reference>
<dbReference type="InParanoid" id="D6TJ78"/>
<keyword evidence="1" id="KW-1133">Transmembrane helix</keyword>
<dbReference type="OrthoDB" id="159026at2"/>
<evidence type="ECO:0000256" key="1">
    <source>
        <dbReference type="SAM" id="Phobius"/>
    </source>
</evidence>
<protein>
    <submittedName>
        <fullName evidence="2">Uncharacterized protein</fullName>
    </submittedName>
</protein>
<feature type="transmembrane region" description="Helical" evidence="1">
    <location>
        <begin position="34"/>
        <end position="54"/>
    </location>
</feature>
<name>D6TJ78_KTERA</name>
<keyword evidence="1" id="KW-0812">Transmembrane</keyword>
<proteinExistence type="predicted"/>
<dbReference type="Proteomes" id="UP000004508">
    <property type="component" value="Unassembled WGS sequence"/>
</dbReference>
<dbReference type="AlphaFoldDB" id="D6TJ78"/>
<dbReference type="RefSeq" id="WP_007906107.1">
    <property type="nucleotide sequence ID" value="NZ_ADVG01000001.1"/>
</dbReference>
<keyword evidence="1" id="KW-0472">Membrane</keyword>
<organism evidence="2 3">
    <name type="scientific">Ktedonobacter racemifer DSM 44963</name>
    <dbReference type="NCBI Taxonomy" id="485913"/>
    <lineage>
        <taxon>Bacteria</taxon>
        <taxon>Bacillati</taxon>
        <taxon>Chloroflexota</taxon>
        <taxon>Ktedonobacteria</taxon>
        <taxon>Ktedonobacterales</taxon>
        <taxon>Ktedonobacteraceae</taxon>
        <taxon>Ktedonobacter</taxon>
    </lineage>
</organism>
<evidence type="ECO:0000313" key="3">
    <source>
        <dbReference type="Proteomes" id="UP000004508"/>
    </source>
</evidence>